<comment type="similarity">
    <text evidence="1 4">Belongs to the glycerate kinase type-1 family.</text>
</comment>
<dbReference type="Proteomes" id="UP000253383">
    <property type="component" value="Unassembled WGS sequence"/>
</dbReference>
<reference evidence="5 6" key="1">
    <citation type="submission" date="2018-07" db="EMBL/GenBank/DDBJ databases">
        <title>Genome analysis of Larkinella rosea.</title>
        <authorList>
            <person name="Zhou Z."/>
            <person name="Wang G."/>
        </authorList>
    </citation>
    <scope>NUCLEOTIDE SEQUENCE [LARGE SCALE GENOMIC DNA]</scope>
    <source>
        <strain evidence="6">zzj9</strain>
    </source>
</reference>
<dbReference type="AlphaFoldDB" id="A0A368JZF3"/>
<evidence type="ECO:0000313" key="6">
    <source>
        <dbReference type="Proteomes" id="UP000253383"/>
    </source>
</evidence>
<dbReference type="PANTHER" id="PTHR21599:SF0">
    <property type="entry name" value="GLYCERATE KINASE"/>
    <property type="match status" value="1"/>
</dbReference>
<dbReference type="Pfam" id="PF02595">
    <property type="entry name" value="Gly_kinase"/>
    <property type="match status" value="1"/>
</dbReference>
<dbReference type="EMBL" id="QOWE01000001">
    <property type="protein sequence ID" value="RCR71581.1"/>
    <property type="molecule type" value="Genomic_DNA"/>
</dbReference>
<dbReference type="PANTHER" id="PTHR21599">
    <property type="entry name" value="GLYCERATE KINASE"/>
    <property type="match status" value="1"/>
</dbReference>
<name>A0A368JZF3_9BACT</name>
<dbReference type="InterPro" id="IPR004381">
    <property type="entry name" value="Glycerate_kinase"/>
</dbReference>
<comment type="caution">
    <text evidence="5">The sequence shown here is derived from an EMBL/GenBank/DDBJ whole genome shotgun (WGS) entry which is preliminary data.</text>
</comment>
<dbReference type="GO" id="GO:0031388">
    <property type="term" value="P:organic acid phosphorylation"/>
    <property type="evidence" value="ECO:0007669"/>
    <property type="project" value="UniProtKB-UniRule"/>
</dbReference>
<dbReference type="NCBIfam" id="TIGR00045">
    <property type="entry name" value="glycerate kinase"/>
    <property type="match status" value="1"/>
</dbReference>
<dbReference type="OrthoDB" id="9774290at2"/>
<dbReference type="SUPFAM" id="SSF110738">
    <property type="entry name" value="Glycerate kinase I"/>
    <property type="match status" value="1"/>
</dbReference>
<dbReference type="InterPro" id="IPR018193">
    <property type="entry name" value="Glyc_kinase_flavodox-like_fold"/>
</dbReference>
<dbReference type="InterPro" id="IPR036129">
    <property type="entry name" value="Glycerate_kinase_sf"/>
</dbReference>
<evidence type="ECO:0000313" key="5">
    <source>
        <dbReference type="EMBL" id="RCR71581.1"/>
    </source>
</evidence>
<proteinExistence type="inferred from homology"/>
<sequence length="375" mass="39345">MKILLAPDKFKGSLTARQVCDAMTEGIRLAHPDAEIVALPMADGGEGTAEVLTQATGGQWITVSALDPFDRPIQASYGISSDQQTAFIEMSQASGLRLLHRNELNPLKASTFGTGQLILDAISRGVTHLVLGIGGSATNDAGIGMAAALGWQFLDDQGEPVTPYGRNLEQIAQLVPPVLPLNLSVEVACDVTNPLFGPTGAAYVYGPQKGASADDVAKLDQGLRHLAHRIQDQFGVDLADIPGAGAAGGLGAGALFFLKATLKEGVKVVMEQTRFAENLPGTDLVLTGEGKIDNQTLQGKLINGIAQEAKKFAVPTVALCGTLEAKPQELKALGLTAAFSVLTHPQSLDEALSGAYDAVRQTTFNVLRLLNRNTD</sequence>
<evidence type="ECO:0000256" key="1">
    <source>
        <dbReference type="ARBA" id="ARBA00006284"/>
    </source>
</evidence>
<accession>A0A368JZF3</accession>
<evidence type="ECO:0000256" key="2">
    <source>
        <dbReference type="ARBA" id="ARBA00022679"/>
    </source>
</evidence>
<dbReference type="Gene3D" id="3.90.1510.10">
    <property type="entry name" value="Glycerate kinase, domain 2"/>
    <property type="match status" value="1"/>
</dbReference>
<evidence type="ECO:0000256" key="3">
    <source>
        <dbReference type="ARBA" id="ARBA00022777"/>
    </source>
</evidence>
<keyword evidence="2 4" id="KW-0808">Transferase</keyword>
<keyword evidence="6" id="KW-1185">Reference proteome</keyword>
<dbReference type="Gene3D" id="3.40.50.10350">
    <property type="entry name" value="Glycerate kinase, domain 1"/>
    <property type="match status" value="1"/>
</dbReference>
<gene>
    <name evidence="5" type="ORF">DUE52_01255</name>
</gene>
<dbReference type="InterPro" id="IPR018197">
    <property type="entry name" value="Glycerate_kinase_RE-like"/>
</dbReference>
<dbReference type="PIRSF" id="PIRSF006078">
    <property type="entry name" value="GlxK"/>
    <property type="match status" value="1"/>
</dbReference>
<protein>
    <submittedName>
        <fullName evidence="5">Glycerate kinase</fullName>
    </submittedName>
</protein>
<dbReference type="GO" id="GO:0008887">
    <property type="term" value="F:glycerate kinase activity"/>
    <property type="evidence" value="ECO:0007669"/>
    <property type="project" value="UniProtKB-UniRule"/>
</dbReference>
<dbReference type="RefSeq" id="WP_114404114.1">
    <property type="nucleotide sequence ID" value="NZ_QOWE01000001.1"/>
</dbReference>
<keyword evidence="3 4" id="KW-0418">Kinase</keyword>
<organism evidence="5 6">
    <name type="scientific">Larkinella punicea</name>
    <dbReference type="NCBI Taxonomy" id="2315727"/>
    <lineage>
        <taxon>Bacteria</taxon>
        <taxon>Pseudomonadati</taxon>
        <taxon>Bacteroidota</taxon>
        <taxon>Cytophagia</taxon>
        <taxon>Cytophagales</taxon>
        <taxon>Spirosomataceae</taxon>
        <taxon>Larkinella</taxon>
    </lineage>
</organism>
<evidence type="ECO:0000256" key="4">
    <source>
        <dbReference type="PIRNR" id="PIRNR006078"/>
    </source>
</evidence>